<reference evidence="2" key="1">
    <citation type="submission" date="2015-12" db="EMBL/GenBank/DDBJ databases">
        <title>Gene expression during late stages of embryo sac development: a critical building block for successful pollen-pistil interactions.</title>
        <authorList>
            <person name="Liu Y."/>
            <person name="Joly V."/>
            <person name="Sabar M."/>
            <person name="Matton D.P."/>
        </authorList>
    </citation>
    <scope>NUCLEOTIDE SEQUENCE</scope>
</reference>
<evidence type="ECO:0000313" key="2">
    <source>
        <dbReference type="EMBL" id="JAP06901.1"/>
    </source>
</evidence>
<name>A0A0V0GFF9_SOLCH</name>
<proteinExistence type="predicted"/>
<accession>A0A0V0GFF9</accession>
<dbReference type="AlphaFoldDB" id="A0A0V0GFF9"/>
<feature type="non-terminal residue" evidence="2">
    <location>
        <position position="1"/>
    </location>
</feature>
<sequence>KKERQLQVNVYPLLFLILLLMVLIHVHLLSIPYSLRKSCVCELNPHLSLISIIRTGCFFKCCLSHF</sequence>
<keyword evidence="1" id="KW-0812">Transmembrane</keyword>
<feature type="transmembrane region" description="Helical" evidence="1">
    <location>
        <begin position="12"/>
        <end position="35"/>
    </location>
</feature>
<evidence type="ECO:0000256" key="1">
    <source>
        <dbReference type="SAM" id="Phobius"/>
    </source>
</evidence>
<keyword evidence="1" id="KW-0472">Membrane</keyword>
<organism evidence="2">
    <name type="scientific">Solanum chacoense</name>
    <name type="common">Chaco potato</name>
    <dbReference type="NCBI Taxonomy" id="4108"/>
    <lineage>
        <taxon>Eukaryota</taxon>
        <taxon>Viridiplantae</taxon>
        <taxon>Streptophyta</taxon>
        <taxon>Embryophyta</taxon>
        <taxon>Tracheophyta</taxon>
        <taxon>Spermatophyta</taxon>
        <taxon>Magnoliopsida</taxon>
        <taxon>eudicotyledons</taxon>
        <taxon>Gunneridae</taxon>
        <taxon>Pentapetalae</taxon>
        <taxon>asterids</taxon>
        <taxon>lamiids</taxon>
        <taxon>Solanales</taxon>
        <taxon>Solanaceae</taxon>
        <taxon>Solanoideae</taxon>
        <taxon>Solaneae</taxon>
        <taxon>Solanum</taxon>
    </lineage>
</organism>
<keyword evidence="1" id="KW-1133">Transmembrane helix</keyword>
<protein>
    <submittedName>
        <fullName evidence="2">Putative ovule protein</fullName>
    </submittedName>
</protein>
<dbReference type="EMBL" id="GEDG01039986">
    <property type="protein sequence ID" value="JAP06901.1"/>
    <property type="molecule type" value="Transcribed_RNA"/>
</dbReference>